<dbReference type="PROSITE" id="PS50949">
    <property type="entry name" value="HTH_GNTR"/>
    <property type="match status" value="1"/>
</dbReference>
<evidence type="ECO:0000313" key="8">
    <source>
        <dbReference type="Proteomes" id="UP000319986"/>
    </source>
</evidence>
<evidence type="ECO:0000256" key="3">
    <source>
        <dbReference type="ARBA" id="ARBA00023015"/>
    </source>
</evidence>
<comment type="caution">
    <text evidence="7">The sequence shown here is derived from an EMBL/GenBank/DDBJ whole genome shotgun (WGS) entry which is preliminary data.</text>
</comment>
<dbReference type="PANTHER" id="PTHR46577">
    <property type="entry name" value="HTH-TYPE TRANSCRIPTIONAL REGULATORY PROTEIN GABR"/>
    <property type="match status" value="1"/>
</dbReference>
<proteinExistence type="inferred from homology"/>
<protein>
    <submittedName>
        <fullName evidence="7">Transcriptional regulator PtsJ</fullName>
    </submittedName>
</protein>
<dbReference type="PANTHER" id="PTHR46577:SF1">
    <property type="entry name" value="HTH-TYPE TRANSCRIPTIONAL REGULATORY PROTEIN GABR"/>
    <property type="match status" value="1"/>
</dbReference>
<dbReference type="InterPro" id="IPR036388">
    <property type="entry name" value="WH-like_DNA-bd_sf"/>
</dbReference>
<organism evidence="7 8">
    <name type="scientific">Corynebacterium variabile</name>
    <dbReference type="NCBI Taxonomy" id="1727"/>
    <lineage>
        <taxon>Bacteria</taxon>
        <taxon>Bacillati</taxon>
        <taxon>Actinomycetota</taxon>
        <taxon>Actinomycetes</taxon>
        <taxon>Mycobacteriales</taxon>
        <taxon>Corynebacteriaceae</taxon>
        <taxon>Corynebacterium</taxon>
    </lineage>
</organism>
<reference evidence="7 8" key="1">
    <citation type="submission" date="2019-06" db="EMBL/GenBank/DDBJ databases">
        <title>Whole genome shotgun sequence of Corynebacterium variabile NBRC 15286.</title>
        <authorList>
            <person name="Hosoyama A."/>
            <person name="Uohara A."/>
            <person name="Ohji S."/>
            <person name="Ichikawa N."/>
        </authorList>
    </citation>
    <scope>NUCLEOTIDE SEQUENCE [LARGE SCALE GENOMIC DNA]</scope>
    <source>
        <strain evidence="7 8">NBRC 15286</strain>
    </source>
</reference>
<gene>
    <name evidence="7" type="ORF">CVA01_22820</name>
</gene>
<dbReference type="InterPro" id="IPR051446">
    <property type="entry name" value="HTH_trans_reg/aminotransferase"/>
</dbReference>
<dbReference type="Gene3D" id="1.10.10.10">
    <property type="entry name" value="Winged helix-like DNA-binding domain superfamily/Winged helix DNA-binding domain"/>
    <property type="match status" value="1"/>
</dbReference>
<evidence type="ECO:0000256" key="2">
    <source>
        <dbReference type="ARBA" id="ARBA00022898"/>
    </source>
</evidence>
<dbReference type="CDD" id="cd00609">
    <property type="entry name" value="AAT_like"/>
    <property type="match status" value="1"/>
</dbReference>
<dbReference type="Gene3D" id="3.40.640.10">
    <property type="entry name" value="Type I PLP-dependent aspartate aminotransferase-like (Major domain)"/>
    <property type="match status" value="1"/>
</dbReference>
<dbReference type="EMBL" id="BJNT01000018">
    <property type="protein sequence ID" value="GEC86968.1"/>
    <property type="molecule type" value="Genomic_DNA"/>
</dbReference>
<accession>A0A4Y4C2Q2</accession>
<sequence length="455" mass="46930">MTFPCGTLAHVTEQGQGQLPITGSTAAGIAESVRGLVDRGVLTPGDRLPPVRTLADTLGVNRNTVQAAYRNLVHAGIAVSRRGAGTTVAGVAEPATEGAASGNSSTVRDIGHGNPDATLLPDASSVRLAPAPPPLYGTAATHPELGRVALRLLGPDLADRAEDAVISVTAGAVDALERLLATVAATGDAVALEDPCFLSSGNSTRLAGYRVVPVPVDAEGMDPEALRAALDDGARAVVCTPRAHNPTGVSLTHARAQALQEVLADYLGVLVIEDDQFAGLSQSPYETAIPAGQTRWALVRSMSKSLGPDLRTALVASDPETAEKLSRRINGGTTWVSHLLQRTVAALLSDADIRSGLDAAAAHYAGRNEVFLAKLADAGLASSSVDGLNIWVDLGVPSDAAAADLRGRGWIVRDGGLFRLGGTDADTHLRLTVHELSDADMDRLVADLVAVSTPR</sequence>
<keyword evidence="5" id="KW-0804">Transcription</keyword>
<dbReference type="Pfam" id="PF00392">
    <property type="entry name" value="GntR"/>
    <property type="match status" value="1"/>
</dbReference>
<dbReference type="GO" id="GO:0003677">
    <property type="term" value="F:DNA binding"/>
    <property type="evidence" value="ECO:0007669"/>
    <property type="project" value="UniProtKB-KW"/>
</dbReference>
<dbReference type="SUPFAM" id="SSF46785">
    <property type="entry name" value="Winged helix' DNA-binding domain"/>
    <property type="match status" value="1"/>
</dbReference>
<dbReference type="Proteomes" id="UP000319986">
    <property type="component" value="Unassembled WGS sequence"/>
</dbReference>
<dbReference type="InterPro" id="IPR015424">
    <property type="entry name" value="PyrdxlP-dep_Trfase"/>
</dbReference>
<evidence type="ECO:0000256" key="1">
    <source>
        <dbReference type="ARBA" id="ARBA00005384"/>
    </source>
</evidence>
<evidence type="ECO:0000313" key="7">
    <source>
        <dbReference type="EMBL" id="GEC86968.1"/>
    </source>
</evidence>
<dbReference type="InterPro" id="IPR000524">
    <property type="entry name" value="Tscrpt_reg_HTH_GntR"/>
</dbReference>
<keyword evidence="3" id="KW-0805">Transcription regulation</keyword>
<dbReference type="InterPro" id="IPR036390">
    <property type="entry name" value="WH_DNA-bd_sf"/>
</dbReference>
<dbReference type="GO" id="GO:0030170">
    <property type="term" value="F:pyridoxal phosphate binding"/>
    <property type="evidence" value="ECO:0007669"/>
    <property type="project" value="InterPro"/>
</dbReference>
<dbReference type="GO" id="GO:0003700">
    <property type="term" value="F:DNA-binding transcription factor activity"/>
    <property type="evidence" value="ECO:0007669"/>
    <property type="project" value="InterPro"/>
</dbReference>
<evidence type="ECO:0000256" key="4">
    <source>
        <dbReference type="ARBA" id="ARBA00023125"/>
    </source>
</evidence>
<name>A0A4Y4C2Q2_9CORY</name>
<comment type="similarity">
    <text evidence="1">In the C-terminal section; belongs to the class-I pyridoxal-phosphate-dependent aminotransferase family.</text>
</comment>
<keyword evidence="2" id="KW-0663">Pyridoxal phosphate</keyword>
<dbReference type="InterPro" id="IPR015421">
    <property type="entry name" value="PyrdxlP-dep_Trfase_major"/>
</dbReference>
<dbReference type="SUPFAM" id="SSF53383">
    <property type="entry name" value="PLP-dependent transferases"/>
    <property type="match status" value="1"/>
</dbReference>
<dbReference type="CDD" id="cd07377">
    <property type="entry name" value="WHTH_GntR"/>
    <property type="match status" value="1"/>
</dbReference>
<dbReference type="Pfam" id="PF00155">
    <property type="entry name" value="Aminotran_1_2"/>
    <property type="match status" value="1"/>
</dbReference>
<dbReference type="SMART" id="SM00345">
    <property type="entry name" value="HTH_GNTR"/>
    <property type="match status" value="1"/>
</dbReference>
<keyword evidence="4" id="KW-0238">DNA-binding</keyword>
<feature type="domain" description="HTH gntR-type" evidence="6">
    <location>
        <begin position="23"/>
        <end position="91"/>
    </location>
</feature>
<evidence type="ECO:0000256" key="5">
    <source>
        <dbReference type="ARBA" id="ARBA00023163"/>
    </source>
</evidence>
<evidence type="ECO:0000259" key="6">
    <source>
        <dbReference type="PROSITE" id="PS50949"/>
    </source>
</evidence>
<dbReference type="AlphaFoldDB" id="A0A4Y4C2Q2"/>
<dbReference type="InterPro" id="IPR004839">
    <property type="entry name" value="Aminotransferase_I/II_large"/>
</dbReference>